<feature type="compositionally biased region" description="Polar residues" evidence="2">
    <location>
        <begin position="1010"/>
        <end position="1022"/>
    </location>
</feature>
<dbReference type="InterPro" id="IPR000504">
    <property type="entry name" value="RRM_dom"/>
</dbReference>
<comment type="caution">
    <text evidence="5">The sequence shown here is derived from an EMBL/GenBank/DDBJ whole genome shotgun (WGS) entry which is preliminary data.</text>
</comment>
<feature type="transmembrane region" description="Helical" evidence="3">
    <location>
        <begin position="221"/>
        <end position="241"/>
    </location>
</feature>
<dbReference type="Gene3D" id="3.30.70.330">
    <property type="match status" value="2"/>
</dbReference>
<dbReference type="CDD" id="cd00590">
    <property type="entry name" value="RRM_SF"/>
    <property type="match status" value="2"/>
</dbReference>
<accession>A0A1V9ZVY8</accession>
<feature type="region of interest" description="Disordered" evidence="2">
    <location>
        <begin position="944"/>
        <end position="1037"/>
    </location>
</feature>
<proteinExistence type="predicted"/>
<protein>
    <recommendedName>
        <fullName evidence="4">RRM domain-containing protein</fullName>
    </recommendedName>
</protein>
<dbReference type="AlphaFoldDB" id="A0A1V9ZVY8"/>
<dbReference type="GO" id="GO:0005686">
    <property type="term" value="C:U2 snRNP"/>
    <property type="evidence" value="ECO:0007669"/>
    <property type="project" value="TreeGrafter"/>
</dbReference>
<feature type="transmembrane region" description="Helical" evidence="3">
    <location>
        <begin position="291"/>
        <end position="311"/>
    </location>
</feature>
<gene>
    <name evidence="5" type="ORF">THRCLA_05418</name>
</gene>
<evidence type="ECO:0000313" key="6">
    <source>
        <dbReference type="Proteomes" id="UP000243217"/>
    </source>
</evidence>
<dbReference type="PANTHER" id="PTHR15608">
    <property type="entry name" value="SPLICING FACTOR U2AF-ASSOCIATED PROTEIN 2"/>
    <property type="match status" value="1"/>
</dbReference>
<dbReference type="GO" id="GO:0005684">
    <property type="term" value="C:U2-type spliceosomal complex"/>
    <property type="evidence" value="ECO:0007669"/>
    <property type="project" value="TreeGrafter"/>
</dbReference>
<dbReference type="Proteomes" id="UP000243217">
    <property type="component" value="Unassembled WGS sequence"/>
</dbReference>
<feature type="transmembrane region" description="Helical" evidence="3">
    <location>
        <begin position="107"/>
        <end position="127"/>
    </location>
</feature>
<keyword evidence="3" id="KW-0812">Transmembrane</keyword>
<evidence type="ECO:0000313" key="5">
    <source>
        <dbReference type="EMBL" id="OQS02186.1"/>
    </source>
</evidence>
<evidence type="ECO:0000256" key="1">
    <source>
        <dbReference type="PROSITE-ProRule" id="PRU00176"/>
    </source>
</evidence>
<keyword evidence="3" id="KW-0472">Membrane</keyword>
<dbReference type="InterPro" id="IPR034393">
    <property type="entry name" value="TatSF1-like"/>
</dbReference>
<feature type="domain" description="RRM" evidence="4">
    <location>
        <begin position="1070"/>
        <end position="1152"/>
    </location>
</feature>
<feature type="transmembrane region" description="Helical" evidence="3">
    <location>
        <begin position="362"/>
        <end position="381"/>
    </location>
</feature>
<feature type="transmembrane region" description="Helical" evidence="3">
    <location>
        <begin position="147"/>
        <end position="166"/>
    </location>
</feature>
<keyword evidence="6" id="KW-1185">Reference proteome</keyword>
<dbReference type="PROSITE" id="PS50102">
    <property type="entry name" value="RRM"/>
    <property type="match status" value="1"/>
</dbReference>
<dbReference type="SUPFAM" id="SSF54928">
    <property type="entry name" value="RNA-binding domain, RBD"/>
    <property type="match status" value="2"/>
</dbReference>
<dbReference type="PANTHER" id="PTHR15608:SF0">
    <property type="entry name" value="HIV TAT-SPECIFIC FACTOR 1"/>
    <property type="match status" value="1"/>
</dbReference>
<dbReference type="STRING" id="74557.A0A1V9ZVY8"/>
<feature type="compositionally biased region" description="Basic residues" evidence="2">
    <location>
        <begin position="1026"/>
        <end position="1037"/>
    </location>
</feature>
<dbReference type="EMBL" id="JNBS01001206">
    <property type="protein sequence ID" value="OQS02186.1"/>
    <property type="molecule type" value="Genomic_DNA"/>
</dbReference>
<evidence type="ECO:0000256" key="3">
    <source>
        <dbReference type="SAM" id="Phobius"/>
    </source>
</evidence>
<feature type="transmembrane region" description="Helical" evidence="3">
    <location>
        <begin position="40"/>
        <end position="62"/>
    </location>
</feature>
<dbReference type="InterPro" id="IPR035979">
    <property type="entry name" value="RBD_domain_sf"/>
</dbReference>
<dbReference type="GO" id="GO:0003723">
    <property type="term" value="F:RNA binding"/>
    <property type="evidence" value="ECO:0007669"/>
    <property type="project" value="UniProtKB-UniRule"/>
</dbReference>
<feature type="non-terminal residue" evidence="5">
    <location>
        <position position="1271"/>
    </location>
</feature>
<keyword evidence="3" id="KW-1133">Transmembrane helix</keyword>
<sequence length="1271" mass="143346">MNQSCQDPTLVCVCLCENVNWTSVCELHYSNNWRCCGLDYLNYIVPVTLWSIFLCMSLLFGWHTGILRELKRNVDDLHEITTQALGVVVARQKKSILGKEISDPRRILMLLAMVTELFGFSYLPVQLLLYEFTDGSFTAQSSPSFQWTKYIIFTTLLLIITLPRFLTKFMDNFITKVLAPLLYDTCCIIYVYTIIDIGACTNGMENVAFSDGSTCASPERYWIFATIGIVTFVMFYSNTLLYKKRLSNQVFAVRFRFQSSFVSLMSYTRTACCLGFFTIQKLLIYYDKVNVFLVSALVNLVIFVILLGYNYFNQPCLGVGLFPNNLRSLSFASSCYSSFALLVISCMLKLRGNETMDHIERHVFYLFITGYIAFAPTIWYINHRRAINYHVPNLSLKQSLSHSNPRVRAIAAVSVALEDQELWTQRDVFDLFELLNINLNIPSSIEHGLITVYTCQALWNLWFRHYRLDMTVDEPCTTDFAPTDIWVTSSQVNLNTPKLVLSPTLAHESDLLQLVERSTAVGKHTRRRSLRIDSTTQVNKAISNCVNCLVALSRASHPPTRLIACQVLQEMYANGVLVVSSNTLIFMCCTLCGSPTMSVATSAATTLYRLFTSRYLMSDVINTSFTEYWNLLHISKYISNAGTAEIACAEKLAAVLLRITESIEMSSRRLNPANYLSDGFVSNLVHAQDIAISYTLYSLIDDICLRIYWACDLYMVQLHSVMAIKINPFSLKNRLFSLRKATSVVPLSITRRKTSKSIRRKGVSLQKITSFLIRTEFSNLVTRDHLNAIKARKADEATLIIQMYLVLQEGLYNFLKPSELSAGSQMMLRVLSRSFNENRMLYKYALEILTPSEVQYLNYLHTAASAKRAPILREAFTSLSAKRAMKVVQILKPRRWESADVSNSPSSQFQALSVAAPTAILARKSIGNNNPAPIVAATAIKKSIKEEKKRNRPPPKKPSSGPVNLLDFASKKSIAQPKKPTSVGNSGMRVSAAPFVPGNDVKNTIELRGDQSNAAKQPNNHQKPVEKKKKKKSTLKKKILKDRAEKWAAYHADKAKQTNVESGVNPDKIQAIYVYNMIDPEEVEDDDEYADTLDDISQQFNRHGAISSIDIDRDTGRIEAIYESSTSADSALAAFHNSTFGGQKVICIYATPSHIDAACWVTISNYIVPADVEDDDEYEEIVSEVQGLFSKKHQIRHLEINRESGICRAQYKTPNEARDIAQTYNQKSFGGKPIDVQWAGGIVESTIPTNIEPLPPVRKLCNANQIREYVD</sequence>
<reference evidence="5 6" key="1">
    <citation type="journal article" date="2014" name="Genome Biol. Evol.">
        <title>The secreted proteins of Achlya hypogyna and Thraustotheca clavata identify the ancestral oomycete secretome and reveal gene acquisitions by horizontal gene transfer.</title>
        <authorList>
            <person name="Misner I."/>
            <person name="Blouin N."/>
            <person name="Leonard G."/>
            <person name="Richards T.A."/>
            <person name="Lane C.E."/>
        </authorList>
    </citation>
    <scope>NUCLEOTIDE SEQUENCE [LARGE SCALE GENOMIC DNA]</scope>
    <source>
        <strain evidence="5 6">ATCC 34112</strain>
    </source>
</reference>
<organism evidence="5 6">
    <name type="scientific">Thraustotheca clavata</name>
    <dbReference type="NCBI Taxonomy" id="74557"/>
    <lineage>
        <taxon>Eukaryota</taxon>
        <taxon>Sar</taxon>
        <taxon>Stramenopiles</taxon>
        <taxon>Oomycota</taxon>
        <taxon>Saprolegniomycetes</taxon>
        <taxon>Saprolegniales</taxon>
        <taxon>Achlyaceae</taxon>
        <taxon>Thraustotheca</taxon>
    </lineage>
</organism>
<dbReference type="InterPro" id="IPR012677">
    <property type="entry name" value="Nucleotide-bd_a/b_plait_sf"/>
</dbReference>
<name>A0A1V9ZVY8_9STRA</name>
<keyword evidence="1" id="KW-0694">RNA-binding</keyword>
<feature type="transmembrane region" description="Helical" evidence="3">
    <location>
        <begin position="331"/>
        <end position="350"/>
    </location>
</feature>
<evidence type="ECO:0000259" key="4">
    <source>
        <dbReference type="PROSITE" id="PS50102"/>
    </source>
</evidence>
<evidence type="ECO:0000256" key="2">
    <source>
        <dbReference type="SAM" id="MobiDB-lite"/>
    </source>
</evidence>
<dbReference type="OrthoDB" id="73365at2759"/>